<evidence type="ECO:0000256" key="1">
    <source>
        <dbReference type="SAM" id="Phobius"/>
    </source>
</evidence>
<keyword evidence="1" id="KW-0472">Membrane</keyword>
<dbReference type="InterPro" id="IPR009339">
    <property type="entry name" value="DUF998"/>
</dbReference>
<dbReference type="Proteomes" id="UP000468735">
    <property type="component" value="Unassembled WGS sequence"/>
</dbReference>
<feature type="transmembrane region" description="Helical" evidence="1">
    <location>
        <begin position="170"/>
        <end position="193"/>
    </location>
</feature>
<protein>
    <submittedName>
        <fullName evidence="2">DUF998 domain-containing protein</fullName>
    </submittedName>
</protein>
<dbReference type="Pfam" id="PF06197">
    <property type="entry name" value="DUF998"/>
    <property type="match status" value="1"/>
</dbReference>
<keyword evidence="1" id="KW-0812">Transmembrane</keyword>
<feature type="transmembrane region" description="Helical" evidence="1">
    <location>
        <begin position="199"/>
        <end position="219"/>
    </location>
</feature>
<accession>A0A6H9YY57</accession>
<evidence type="ECO:0000313" key="2">
    <source>
        <dbReference type="EMBL" id="KAB2351453.1"/>
    </source>
</evidence>
<keyword evidence="3" id="KW-1185">Reference proteome</keyword>
<sequence>MATITANTTGKKTVTAPAARVTRTLLAAGAVAGPLYVLVSVAQGLTRDGFDFTRHAWSLLANGELGWIQITNLVVAGLLTMALAAALRRLPDLGGWAPRLIGVYGASLIAAGAFRADPALGFPAGTPDDATTVSWHGMLHFAAGGIGFACLIAASFVLGRHFAAAGRRGWAAFSRTTGALFLAGFVAMSAGAGNTVGNLAFTAAILLVWAWLSALSVHLRKHVPNA</sequence>
<feature type="transmembrane region" description="Helical" evidence="1">
    <location>
        <begin position="25"/>
        <end position="45"/>
    </location>
</feature>
<gene>
    <name evidence="2" type="ORF">F8566_04190</name>
</gene>
<name>A0A6H9YY57_9ACTN</name>
<dbReference type="RefSeq" id="WP_151558207.1">
    <property type="nucleotide sequence ID" value="NZ_WBMT01000002.1"/>
</dbReference>
<feature type="transmembrane region" description="Helical" evidence="1">
    <location>
        <begin position="134"/>
        <end position="158"/>
    </location>
</feature>
<proteinExistence type="predicted"/>
<dbReference type="AlphaFoldDB" id="A0A6H9YY57"/>
<reference evidence="2 3" key="1">
    <citation type="submission" date="2019-09" db="EMBL/GenBank/DDBJ databases">
        <title>Actinomadura physcomitrii sp. nov., a novel actinomycete isolated from moss [Physcomitrium sphaericum (Ludw) Fuernr].</title>
        <authorList>
            <person name="Zhuang X."/>
            <person name="Liu C."/>
        </authorList>
    </citation>
    <scope>NUCLEOTIDE SEQUENCE [LARGE SCALE GENOMIC DNA]</scope>
    <source>
        <strain evidence="2 3">HMC1</strain>
    </source>
</reference>
<dbReference type="OrthoDB" id="8159487at2"/>
<feature type="transmembrane region" description="Helical" evidence="1">
    <location>
        <begin position="96"/>
        <end position="114"/>
    </location>
</feature>
<organism evidence="2 3">
    <name type="scientific">Actinomadura rudentiformis</name>
    <dbReference type="NCBI Taxonomy" id="359158"/>
    <lineage>
        <taxon>Bacteria</taxon>
        <taxon>Bacillati</taxon>
        <taxon>Actinomycetota</taxon>
        <taxon>Actinomycetes</taxon>
        <taxon>Streptosporangiales</taxon>
        <taxon>Thermomonosporaceae</taxon>
        <taxon>Actinomadura</taxon>
    </lineage>
</organism>
<keyword evidence="1" id="KW-1133">Transmembrane helix</keyword>
<feature type="transmembrane region" description="Helical" evidence="1">
    <location>
        <begin position="65"/>
        <end position="84"/>
    </location>
</feature>
<dbReference type="EMBL" id="WBMT01000002">
    <property type="protein sequence ID" value="KAB2351453.1"/>
    <property type="molecule type" value="Genomic_DNA"/>
</dbReference>
<comment type="caution">
    <text evidence="2">The sequence shown here is derived from an EMBL/GenBank/DDBJ whole genome shotgun (WGS) entry which is preliminary data.</text>
</comment>
<evidence type="ECO:0000313" key="3">
    <source>
        <dbReference type="Proteomes" id="UP000468735"/>
    </source>
</evidence>